<sequence>MVPGKDITYRKFYENEGVIGKPGIKERIHNEKYWIKIENK</sequence>
<protein>
    <submittedName>
        <fullName evidence="1">Uncharacterized protein</fullName>
    </submittedName>
</protein>
<dbReference type="EMBL" id="VSSQ01070661">
    <property type="protein sequence ID" value="MPN22436.1"/>
    <property type="molecule type" value="Genomic_DNA"/>
</dbReference>
<accession>A0A645G8I1</accession>
<evidence type="ECO:0000313" key="1">
    <source>
        <dbReference type="EMBL" id="MPN22436.1"/>
    </source>
</evidence>
<proteinExistence type="predicted"/>
<organism evidence="1">
    <name type="scientific">bioreactor metagenome</name>
    <dbReference type="NCBI Taxonomy" id="1076179"/>
    <lineage>
        <taxon>unclassified sequences</taxon>
        <taxon>metagenomes</taxon>
        <taxon>ecological metagenomes</taxon>
    </lineage>
</organism>
<dbReference type="AlphaFoldDB" id="A0A645G8I1"/>
<name>A0A645G8I1_9ZZZZ</name>
<comment type="caution">
    <text evidence="1">The sequence shown here is derived from an EMBL/GenBank/DDBJ whole genome shotgun (WGS) entry which is preliminary data.</text>
</comment>
<reference evidence="1" key="1">
    <citation type="submission" date="2019-08" db="EMBL/GenBank/DDBJ databases">
        <authorList>
            <person name="Kucharzyk K."/>
            <person name="Murdoch R.W."/>
            <person name="Higgins S."/>
            <person name="Loffler F."/>
        </authorList>
    </citation>
    <scope>NUCLEOTIDE SEQUENCE</scope>
</reference>
<gene>
    <name evidence="1" type="ORF">SDC9_169819</name>
</gene>